<dbReference type="Proteomes" id="UP001515480">
    <property type="component" value="Unassembled WGS sequence"/>
</dbReference>
<dbReference type="GO" id="GO:0005778">
    <property type="term" value="C:peroxisomal membrane"/>
    <property type="evidence" value="ECO:0007669"/>
    <property type="project" value="UniProtKB-SubCell"/>
</dbReference>
<dbReference type="EMBL" id="JBGBPQ010000002">
    <property type="protein sequence ID" value="KAL1528339.1"/>
    <property type="molecule type" value="Genomic_DNA"/>
</dbReference>
<keyword evidence="2" id="KW-0962">Peroxisome biogenesis</keyword>
<organism evidence="3 4">
    <name type="scientific">Prymnesium parvum</name>
    <name type="common">Toxic golden alga</name>
    <dbReference type="NCBI Taxonomy" id="97485"/>
    <lineage>
        <taxon>Eukaryota</taxon>
        <taxon>Haptista</taxon>
        <taxon>Haptophyta</taxon>
        <taxon>Prymnesiophyceae</taxon>
        <taxon>Prymnesiales</taxon>
        <taxon>Prymnesiaceae</taxon>
        <taxon>Prymnesium</taxon>
    </lineage>
</organism>
<keyword evidence="4" id="KW-1185">Reference proteome</keyword>
<keyword evidence="2" id="KW-0576">Peroxisome</keyword>
<evidence type="ECO:0000313" key="3">
    <source>
        <dbReference type="EMBL" id="KAL1528339.1"/>
    </source>
</evidence>
<comment type="similarity">
    <text evidence="1 2">Belongs to the peroxin-16 family.</text>
</comment>
<dbReference type="GO" id="GO:0007031">
    <property type="term" value="P:peroxisome organization"/>
    <property type="evidence" value="ECO:0007669"/>
    <property type="project" value="UniProtKB-KW"/>
</dbReference>
<protein>
    <recommendedName>
        <fullName evidence="2">Peroxisomal membrane protein PEX16</fullName>
    </recommendedName>
</protein>
<name>A0AB34K7A6_PRYPA</name>
<comment type="subcellular location">
    <subcellularLocation>
        <location evidence="2">Peroxisome membrane</location>
    </subcellularLocation>
</comment>
<proteinExistence type="inferred from homology"/>
<evidence type="ECO:0000313" key="4">
    <source>
        <dbReference type="Proteomes" id="UP001515480"/>
    </source>
</evidence>
<gene>
    <name evidence="3" type="ORF">AB1Y20_009693</name>
</gene>
<dbReference type="PANTHER" id="PTHR13299:SF0">
    <property type="entry name" value="PEROXISOMAL MEMBRANE PROTEIN PEX16"/>
    <property type="match status" value="1"/>
</dbReference>
<comment type="caution">
    <text evidence="3">The sequence shown here is derived from an EMBL/GenBank/DDBJ whole genome shotgun (WGS) entry which is preliminary data.</text>
</comment>
<evidence type="ECO:0000256" key="2">
    <source>
        <dbReference type="RuleBase" id="RU365003"/>
    </source>
</evidence>
<dbReference type="AlphaFoldDB" id="A0AB34K7A6"/>
<evidence type="ECO:0000256" key="1">
    <source>
        <dbReference type="ARBA" id="ARBA00009505"/>
    </source>
</evidence>
<sequence length="287" mass="32130">MLDEAAELHASRLGALICALQSAEYLVEAAATRIFGEDGGWLSVTLVEAWRTLCRVRLLAAQRPAALLLRSTPSETHRRGREPWGDVVRSIRGDGLLRERANQRQQAAFAPGLRCSSAHFLGEVLHAVQPLVYLLMLMGQRMRHCKDGHRTGVVARLPWLTSLVIEVVAFHLCSRATLGPAASTLDVLRLMTAQQSCAKDPQTAIQRSNLSELEHRRKLLLLFLLRPAARSITRSLLVQLRDSTAQNTFMRRWSEVVLELVDGLDSSCAYRYFRTCPVSTQMKKHSI</sequence>
<dbReference type="PANTHER" id="PTHR13299">
    <property type="entry name" value="PEROXISOMAL MEMBRANE PROTEIN PEX16"/>
    <property type="match status" value="1"/>
</dbReference>
<accession>A0AB34K7A6</accession>
<reference evidence="3 4" key="1">
    <citation type="journal article" date="2024" name="Science">
        <title>Giant polyketide synthase enzymes in the biosynthesis of giant marine polyether toxins.</title>
        <authorList>
            <person name="Fallon T.R."/>
            <person name="Shende V.V."/>
            <person name="Wierzbicki I.H."/>
            <person name="Pendleton A.L."/>
            <person name="Watervoot N.F."/>
            <person name="Auber R.P."/>
            <person name="Gonzalez D.J."/>
            <person name="Wisecaver J.H."/>
            <person name="Moore B.S."/>
        </authorList>
    </citation>
    <scope>NUCLEOTIDE SEQUENCE [LARGE SCALE GENOMIC DNA]</scope>
    <source>
        <strain evidence="3 4">12B1</strain>
    </source>
</reference>
<dbReference type="InterPro" id="IPR013919">
    <property type="entry name" value="Pex16"/>
</dbReference>
<dbReference type="Pfam" id="PF08610">
    <property type="entry name" value="Pex16"/>
    <property type="match status" value="1"/>
</dbReference>